<dbReference type="EMBL" id="JAAOAV010000016">
    <property type="protein sequence ID" value="KAF5611893.1"/>
    <property type="molecule type" value="Genomic_DNA"/>
</dbReference>
<keyword evidence="3" id="KW-1185">Reference proteome</keyword>
<gene>
    <name evidence="2" type="ORF">FSUBG_1920</name>
</gene>
<evidence type="ECO:0000313" key="3">
    <source>
        <dbReference type="Proteomes" id="UP000547976"/>
    </source>
</evidence>
<proteinExistence type="predicted"/>
<dbReference type="GeneID" id="59314356"/>
<protein>
    <submittedName>
        <fullName evidence="2">Uncharacterized protein</fullName>
    </submittedName>
</protein>
<evidence type="ECO:0000256" key="1">
    <source>
        <dbReference type="SAM" id="MobiDB-lite"/>
    </source>
</evidence>
<sequence>MGMQAQGHSACSGVTAYWGCLCLWSDEEEAYETPVTFPPREVTFPPREVTSGTPLPGALDQGDEGTEHRIERSMDAMDAARRSVNGEGTEHRIERAVESKELSTGSSVRAVELRALSNVDVRSAEAGACKAVQRDTQWKSARSSCTGKAGDVSIAFRIATQKRKPSFPKPEPDLLSQLYLLLPKPQISTANDTTGSQLGHYTATARSWRQVTGWRRWSHAFRSEVGRANNTARASTGTWKWPSTSLAHKQPQTTTQLPLSSTLSQLALICIAWSSLKVGILIIHGNGIKDEHLYGKTRKSTHGHQTTKPFCTHFFKSAYGHGGDAVVKDEEMEEGDSDAVVKDEEMEEDDSAVVKDECMYVWCSKRQFDRAGAVYGHFHIDIC</sequence>
<accession>A0A8H5QC38</accession>
<organism evidence="2 3">
    <name type="scientific">Gibberella subglutinans</name>
    <name type="common">Fusarium subglutinans</name>
    <dbReference type="NCBI Taxonomy" id="42677"/>
    <lineage>
        <taxon>Eukaryota</taxon>
        <taxon>Fungi</taxon>
        <taxon>Dikarya</taxon>
        <taxon>Ascomycota</taxon>
        <taxon>Pezizomycotina</taxon>
        <taxon>Sordariomycetes</taxon>
        <taxon>Hypocreomycetidae</taxon>
        <taxon>Hypocreales</taxon>
        <taxon>Nectriaceae</taxon>
        <taxon>Fusarium</taxon>
        <taxon>Fusarium fujikuroi species complex</taxon>
    </lineage>
</organism>
<feature type="region of interest" description="Disordered" evidence="1">
    <location>
        <begin position="42"/>
        <end position="64"/>
    </location>
</feature>
<comment type="caution">
    <text evidence="2">The sequence shown here is derived from an EMBL/GenBank/DDBJ whole genome shotgun (WGS) entry which is preliminary data.</text>
</comment>
<dbReference type="Proteomes" id="UP000547976">
    <property type="component" value="Unassembled WGS sequence"/>
</dbReference>
<reference evidence="2 3" key="1">
    <citation type="submission" date="2020-05" db="EMBL/GenBank/DDBJ databases">
        <title>Identification and distribution of gene clusters putatively required for synthesis of sphingolipid metabolism inhibitors in phylogenetically diverse species of the filamentous fungus Fusarium.</title>
        <authorList>
            <person name="Kim H.-S."/>
            <person name="Busman M."/>
            <person name="Brown D.W."/>
            <person name="Divon H."/>
            <person name="Uhlig S."/>
            <person name="Proctor R.H."/>
        </authorList>
    </citation>
    <scope>NUCLEOTIDE SEQUENCE [LARGE SCALE GENOMIC DNA]</scope>
    <source>
        <strain evidence="2 3">NRRL 66333</strain>
    </source>
</reference>
<dbReference type="RefSeq" id="XP_036542563.1">
    <property type="nucleotide sequence ID" value="XM_036679638.1"/>
</dbReference>
<name>A0A8H5QC38_GIBSU</name>
<evidence type="ECO:0000313" key="2">
    <source>
        <dbReference type="EMBL" id="KAF5611893.1"/>
    </source>
</evidence>
<dbReference type="AlphaFoldDB" id="A0A8H5QC38"/>